<dbReference type="EMBL" id="JAHUTJ010063112">
    <property type="protein sequence ID" value="MED6289052.1"/>
    <property type="molecule type" value="Genomic_DNA"/>
</dbReference>
<protein>
    <submittedName>
        <fullName evidence="1">Uncharacterized protein</fullName>
    </submittedName>
</protein>
<organism evidence="1 2">
    <name type="scientific">Characodon lateralis</name>
    <dbReference type="NCBI Taxonomy" id="208331"/>
    <lineage>
        <taxon>Eukaryota</taxon>
        <taxon>Metazoa</taxon>
        <taxon>Chordata</taxon>
        <taxon>Craniata</taxon>
        <taxon>Vertebrata</taxon>
        <taxon>Euteleostomi</taxon>
        <taxon>Actinopterygii</taxon>
        <taxon>Neopterygii</taxon>
        <taxon>Teleostei</taxon>
        <taxon>Neoteleostei</taxon>
        <taxon>Acanthomorphata</taxon>
        <taxon>Ovalentaria</taxon>
        <taxon>Atherinomorphae</taxon>
        <taxon>Cyprinodontiformes</taxon>
        <taxon>Goodeidae</taxon>
        <taxon>Characodon</taxon>
    </lineage>
</organism>
<gene>
    <name evidence="1" type="ORF">CHARACLAT_032365</name>
</gene>
<proteinExistence type="predicted"/>
<evidence type="ECO:0000313" key="2">
    <source>
        <dbReference type="Proteomes" id="UP001352852"/>
    </source>
</evidence>
<accession>A0ABU7EP92</accession>
<name>A0ABU7EP92_9TELE</name>
<keyword evidence="2" id="KW-1185">Reference proteome</keyword>
<dbReference type="Proteomes" id="UP001352852">
    <property type="component" value="Unassembled WGS sequence"/>
</dbReference>
<comment type="caution">
    <text evidence="1">The sequence shown here is derived from an EMBL/GenBank/DDBJ whole genome shotgun (WGS) entry which is preliminary data.</text>
</comment>
<evidence type="ECO:0000313" key="1">
    <source>
        <dbReference type="EMBL" id="MED6289052.1"/>
    </source>
</evidence>
<reference evidence="1 2" key="1">
    <citation type="submission" date="2021-06" db="EMBL/GenBank/DDBJ databases">
        <authorList>
            <person name="Palmer J.M."/>
        </authorList>
    </citation>
    <scope>NUCLEOTIDE SEQUENCE [LARGE SCALE GENOMIC DNA]</scope>
    <source>
        <strain evidence="1 2">CL_MEX2019</strain>
        <tissue evidence="1">Muscle</tissue>
    </source>
</reference>
<sequence length="98" mass="10981">MGHPPKSVIVMYAQGVVALCPYLEDPFSKHGYEHYYDPESGSGYPAWRLKTIQRETAEEKVPQLASLPKVAGQAMVNPGLSLLTKCCLMRKWKLLSPF</sequence>